<name>A0A926Z8D9_9CYAN</name>
<gene>
    <name evidence="1" type="ORF">H6F44_12665</name>
</gene>
<keyword evidence="2" id="KW-1185">Reference proteome</keyword>
<dbReference type="AlphaFoldDB" id="A0A926Z8D9"/>
<dbReference type="RefSeq" id="WP_190351328.1">
    <property type="nucleotide sequence ID" value="NZ_JACJPY010000038.1"/>
</dbReference>
<dbReference type="Proteomes" id="UP000631421">
    <property type="component" value="Unassembled WGS sequence"/>
</dbReference>
<accession>A0A926Z8D9</accession>
<evidence type="ECO:0000313" key="1">
    <source>
        <dbReference type="EMBL" id="MBD2150964.1"/>
    </source>
</evidence>
<dbReference type="EMBL" id="JACJPY010000038">
    <property type="protein sequence ID" value="MBD2150964.1"/>
    <property type="molecule type" value="Genomic_DNA"/>
</dbReference>
<comment type="caution">
    <text evidence="1">The sequence shown here is derived from an EMBL/GenBank/DDBJ whole genome shotgun (WGS) entry which is preliminary data.</text>
</comment>
<proteinExistence type="predicted"/>
<sequence>MIDWKPENTIEVEDSFDDLLLARGRDRLEMYCQLQIVESILVLSLLARGCDQLETPHQSVPILS</sequence>
<organism evidence="1 2">
    <name type="scientific">Pseudanabaena cinerea FACHB-1277</name>
    <dbReference type="NCBI Taxonomy" id="2949581"/>
    <lineage>
        <taxon>Bacteria</taxon>
        <taxon>Bacillati</taxon>
        <taxon>Cyanobacteriota</taxon>
        <taxon>Cyanophyceae</taxon>
        <taxon>Pseudanabaenales</taxon>
        <taxon>Pseudanabaenaceae</taxon>
        <taxon>Pseudanabaena</taxon>
        <taxon>Pseudanabaena cinerea</taxon>
    </lineage>
</organism>
<evidence type="ECO:0000313" key="2">
    <source>
        <dbReference type="Proteomes" id="UP000631421"/>
    </source>
</evidence>
<reference evidence="1" key="1">
    <citation type="journal article" date="2015" name="ISME J.">
        <title>Draft Genome Sequence of Streptomyces incarnatus NRRL8089, which Produces the Nucleoside Antibiotic Sinefungin.</title>
        <authorList>
            <person name="Oshima K."/>
            <person name="Hattori M."/>
            <person name="Shimizu H."/>
            <person name="Fukuda K."/>
            <person name="Nemoto M."/>
            <person name="Inagaki K."/>
            <person name="Tamura T."/>
        </authorList>
    </citation>
    <scope>NUCLEOTIDE SEQUENCE</scope>
    <source>
        <strain evidence="1">FACHB-1277</strain>
    </source>
</reference>
<protein>
    <submittedName>
        <fullName evidence="1">Uncharacterized protein</fullName>
    </submittedName>
</protein>
<reference evidence="1" key="2">
    <citation type="submission" date="2020-08" db="EMBL/GenBank/DDBJ databases">
        <authorList>
            <person name="Chen M."/>
            <person name="Teng W."/>
            <person name="Zhao L."/>
            <person name="Hu C."/>
            <person name="Zhou Y."/>
            <person name="Han B."/>
            <person name="Song L."/>
            <person name="Shu W."/>
        </authorList>
    </citation>
    <scope>NUCLEOTIDE SEQUENCE</scope>
    <source>
        <strain evidence="1">FACHB-1277</strain>
    </source>
</reference>